<dbReference type="OrthoDB" id="10248581at2759"/>
<dbReference type="PROSITE" id="PS01154">
    <property type="entry name" value="RNA_POL_L_13KD"/>
    <property type="match status" value="1"/>
</dbReference>
<dbReference type="GO" id="GO:0006366">
    <property type="term" value="P:transcription by RNA polymerase II"/>
    <property type="evidence" value="ECO:0007669"/>
    <property type="project" value="InterPro"/>
</dbReference>
<proteinExistence type="inferred from homology"/>
<evidence type="ECO:0000256" key="5">
    <source>
        <dbReference type="ARBA" id="ARBA00025751"/>
    </source>
</evidence>
<dbReference type="InterPro" id="IPR022905">
    <property type="entry name" value="Rpo11-like"/>
</dbReference>
<dbReference type="CDD" id="cd06926">
    <property type="entry name" value="RNAP_II_RPB11"/>
    <property type="match status" value="1"/>
</dbReference>
<evidence type="ECO:0000256" key="4">
    <source>
        <dbReference type="ARBA" id="ARBA00023242"/>
    </source>
</evidence>
<dbReference type="GO" id="GO:0005665">
    <property type="term" value="C:RNA polymerase II, core complex"/>
    <property type="evidence" value="ECO:0007669"/>
    <property type="project" value="InterPro"/>
</dbReference>
<evidence type="ECO:0000313" key="9">
    <source>
        <dbReference type="Proteomes" id="UP000072874"/>
    </source>
</evidence>
<protein>
    <submittedName>
        <fullName evidence="8">DNA-directed RNA polymerase II subunit RPB11, putative</fullName>
    </submittedName>
    <submittedName>
        <fullName evidence="7">DNA-directed RNA polymerase II, putative</fullName>
    </submittedName>
</protein>
<dbReference type="VEuPathDB" id="PlasmoDB:PY17X_1405100"/>
<dbReference type="PANTHER" id="PTHR13946">
    <property type="entry name" value="DNA-DIRECTED RNA POLYMERASE I,II,III"/>
    <property type="match status" value="1"/>
</dbReference>
<dbReference type="AlphaFoldDB" id="A0A078KBD7"/>
<accession>A0A078KBD7</accession>
<dbReference type="Proteomes" id="UP000072874">
    <property type="component" value="Chromosome 14"/>
</dbReference>
<name>A0A078KBD7_PLAYE</name>
<evidence type="ECO:0000256" key="1">
    <source>
        <dbReference type="ARBA" id="ARBA00004123"/>
    </source>
</evidence>
<organism evidence="8 9">
    <name type="scientific">Plasmodium yoelii</name>
    <dbReference type="NCBI Taxonomy" id="5861"/>
    <lineage>
        <taxon>Eukaryota</taxon>
        <taxon>Sar</taxon>
        <taxon>Alveolata</taxon>
        <taxon>Apicomplexa</taxon>
        <taxon>Aconoidasida</taxon>
        <taxon>Haemosporida</taxon>
        <taxon>Plasmodiidae</taxon>
        <taxon>Plasmodium</taxon>
        <taxon>Plasmodium (Vinckeia)</taxon>
    </lineage>
</organism>
<gene>
    <name evidence="8" type="ORF">PY17X_1405100</name>
    <name evidence="7" type="ORF">PYYM_1407000</name>
</gene>
<dbReference type="InterPro" id="IPR037685">
    <property type="entry name" value="RBP11"/>
</dbReference>
<evidence type="ECO:0000313" key="7">
    <source>
        <dbReference type="EMBL" id="CDU20405.1"/>
    </source>
</evidence>
<dbReference type="HAMAP" id="MF_00261">
    <property type="entry name" value="RNApol_arch_Rpo11"/>
    <property type="match status" value="1"/>
</dbReference>
<dbReference type="InterPro" id="IPR009025">
    <property type="entry name" value="RBP11-like_dimer"/>
</dbReference>
<dbReference type="Pfam" id="PF13656">
    <property type="entry name" value="RNA_pol_L_2"/>
    <property type="match status" value="1"/>
</dbReference>
<dbReference type="VEuPathDB" id="PlasmoDB:PY02185"/>
<dbReference type="InterPro" id="IPR036603">
    <property type="entry name" value="RBP11-like"/>
</dbReference>
<dbReference type="OMA" id="MPHPLEN"/>
<evidence type="ECO:0000256" key="2">
    <source>
        <dbReference type="ARBA" id="ARBA00022478"/>
    </source>
</evidence>
<comment type="similarity">
    <text evidence="5">Belongs to the archaeal Rpo11/eukaryotic RPB11/RPC19 RNA polymerase subunit family.</text>
</comment>
<evidence type="ECO:0000313" key="8">
    <source>
        <dbReference type="EMBL" id="VTZ81365.1"/>
    </source>
</evidence>
<dbReference type="Proteomes" id="UP000072904">
    <property type="component" value="Chromosome 14"/>
</dbReference>
<keyword evidence="4" id="KW-0539">Nucleus</keyword>
<dbReference type="Gene3D" id="3.30.1360.10">
    <property type="entry name" value="RNA polymerase, RBP11-like subunit"/>
    <property type="match status" value="1"/>
</dbReference>
<dbReference type="VEuPathDB" id="PlasmoDB:PYYM_1407000"/>
<dbReference type="GeneID" id="3807357"/>
<dbReference type="EMBL" id="LM993668">
    <property type="protein sequence ID" value="VTZ81365.1"/>
    <property type="molecule type" value="Genomic_DNA"/>
</dbReference>
<reference evidence="9 10" key="1">
    <citation type="journal article" date="2014" name="BMC Biol.">
        <title>A comprehensive evaluation of rodent malaria parasite genomes and gene expression.</title>
        <authorList>
            <person name="Otto T.D."/>
            <person name="Bohme U."/>
            <person name="Jackson A.P."/>
            <person name="Hunt M."/>
            <person name="Franke-Fayard B."/>
            <person name="Hoeijmakers W.A."/>
            <person name="Religa A.A."/>
            <person name="Robertson L."/>
            <person name="Sanders M."/>
            <person name="Ogun S.A."/>
            <person name="Cunningham D."/>
            <person name="Erhart A."/>
            <person name="Billker O."/>
            <person name="Khan S.M."/>
            <person name="Stunnenberg H.G."/>
            <person name="Langhorne J."/>
            <person name="Holder A.A."/>
            <person name="Waters A.P."/>
            <person name="Newbold C.I."/>
            <person name="Pain A."/>
            <person name="Berriman M."/>
            <person name="Janse C.J."/>
        </authorList>
    </citation>
    <scope>NUCLEOTIDE SEQUENCE [LARGE SCALE GENOMIC DNA]</scope>
    <source>
        <strain evidence="8 9">17X</strain>
        <strain evidence="7 10">YM</strain>
    </source>
</reference>
<dbReference type="InterPro" id="IPR008193">
    <property type="entry name" value="RNA_pol_Rpb11_13-16kDa_CS"/>
</dbReference>
<keyword evidence="2 8" id="KW-0240">DNA-directed RNA polymerase</keyword>
<dbReference type="GO" id="GO:0003677">
    <property type="term" value="F:DNA binding"/>
    <property type="evidence" value="ECO:0007669"/>
    <property type="project" value="InterPro"/>
</dbReference>
<evidence type="ECO:0000256" key="3">
    <source>
        <dbReference type="ARBA" id="ARBA00023163"/>
    </source>
</evidence>
<keyword evidence="3" id="KW-0804">Transcription</keyword>
<dbReference type="RefSeq" id="XP_022812810.1">
    <property type="nucleotide sequence ID" value="XM_022957412.1"/>
</dbReference>
<sequence>MSVPTLSNKPENVDLLVLPHGEEKVKCQISDKGDCNIFTIKLEDHTLGNLIKQSLCQDPKVTFAAYRQPHPLQNEIEITIRPKGYAGVKLLSDNVHTILNQVSTLRETFVNKVQKYKEKNAYYGDR</sequence>
<dbReference type="PANTHER" id="PTHR13946:SF16">
    <property type="entry name" value="DNA-DIRECTED RNA POLYMERASE II SUBUNIT RPB11"/>
    <property type="match status" value="1"/>
</dbReference>
<feature type="domain" description="DNA-directed RNA polymerase RBP11-like dimerisation" evidence="6">
    <location>
        <begin position="37"/>
        <end position="107"/>
    </location>
</feature>
<dbReference type="KEGG" id="pyo:PY17X_1405100"/>
<reference evidence="8" key="2">
    <citation type="submission" date="2014-05" db="EMBL/GenBank/DDBJ databases">
        <authorList>
            <person name="Aslett M.A."/>
            <person name="De Silva N."/>
        </authorList>
    </citation>
    <scope>NUCLEOTIDE SEQUENCE</scope>
    <source>
        <strain evidence="8">17X</strain>
    </source>
</reference>
<reference evidence="8" key="4">
    <citation type="submission" date="2019-05" db="EMBL/GenBank/DDBJ databases">
        <authorList>
            <consortium name="Pathogen Informatics"/>
        </authorList>
    </citation>
    <scope>NUCLEOTIDE SEQUENCE</scope>
    <source>
        <strain evidence="8">17X</strain>
    </source>
</reference>
<dbReference type="GO" id="GO:0003899">
    <property type="term" value="F:DNA-directed RNA polymerase activity"/>
    <property type="evidence" value="ECO:0007669"/>
    <property type="project" value="InterPro"/>
</dbReference>
<comment type="subcellular location">
    <subcellularLocation>
        <location evidence="1">Nucleus</location>
    </subcellularLocation>
</comment>
<reference evidence="7" key="3">
    <citation type="submission" date="2014-05" db="EMBL/GenBank/DDBJ databases">
        <authorList>
            <person name="Aslett A.Martin."/>
            <person name="De Silva Nishadi"/>
        </authorList>
    </citation>
    <scope>NUCLEOTIDE SEQUENCE</scope>
    <source>
        <strain evidence="7">YM</strain>
    </source>
</reference>
<dbReference type="EMBL" id="LK934642">
    <property type="protein sequence ID" value="CDU20405.1"/>
    <property type="molecule type" value="Genomic_DNA"/>
</dbReference>
<evidence type="ECO:0000259" key="6">
    <source>
        <dbReference type="Pfam" id="PF13656"/>
    </source>
</evidence>
<dbReference type="VEuPathDB" id="PlasmoDB:Py17XNL_001400903"/>
<dbReference type="SUPFAM" id="SSF55257">
    <property type="entry name" value="RBP11-like subunits of RNA polymerase"/>
    <property type="match status" value="1"/>
</dbReference>
<evidence type="ECO:0000313" key="10">
    <source>
        <dbReference type="Proteomes" id="UP000072904"/>
    </source>
</evidence>
<dbReference type="GO" id="GO:0046983">
    <property type="term" value="F:protein dimerization activity"/>
    <property type="evidence" value="ECO:0007669"/>
    <property type="project" value="InterPro"/>
</dbReference>